<accession>A0A1Y0CZH2</accession>
<evidence type="ECO:0000313" key="1">
    <source>
        <dbReference type="EMBL" id="ART80297.1"/>
    </source>
</evidence>
<dbReference type="AlphaFoldDB" id="A0A1Y0CZH2"/>
<dbReference type="KEGG" id="ocm:CBP12_09170"/>
<sequence>MNFKEFQASLKQATPPHGLSDALKALWLDANQQWEDAHEVIRDNTDPASAWVHAYLHHVEGVLWNADYWYGRAKKKRPNCSTQDEWQQIVQALTA</sequence>
<proteinExistence type="predicted"/>
<protein>
    <submittedName>
        <fullName evidence="1">Uncharacterized protein</fullName>
    </submittedName>
</protein>
<keyword evidence="2" id="KW-1185">Reference proteome</keyword>
<name>A0A1Y0CZH2_9GAMM</name>
<reference evidence="2" key="1">
    <citation type="submission" date="2017-05" db="EMBL/GenBank/DDBJ databases">
        <authorList>
            <person name="Sung H."/>
        </authorList>
    </citation>
    <scope>NUCLEOTIDE SEQUENCE [LARGE SCALE GENOMIC DNA]</scope>
    <source>
        <strain evidence="2">AMac2203</strain>
    </source>
</reference>
<gene>
    <name evidence="1" type="ORF">CBP12_09170</name>
</gene>
<organism evidence="1 2">
    <name type="scientific">Oceanisphaera avium</name>
    <dbReference type="NCBI Taxonomy" id="1903694"/>
    <lineage>
        <taxon>Bacteria</taxon>
        <taxon>Pseudomonadati</taxon>
        <taxon>Pseudomonadota</taxon>
        <taxon>Gammaproteobacteria</taxon>
        <taxon>Aeromonadales</taxon>
        <taxon>Aeromonadaceae</taxon>
        <taxon>Oceanisphaera</taxon>
    </lineage>
</organism>
<dbReference type="EMBL" id="CP021376">
    <property type="protein sequence ID" value="ART80297.1"/>
    <property type="molecule type" value="Genomic_DNA"/>
</dbReference>
<dbReference type="Proteomes" id="UP000243793">
    <property type="component" value="Chromosome"/>
</dbReference>
<dbReference type="OrthoDB" id="370799at2"/>
<dbReference type="RefSeq" id="WP_086964163.1">
    <property type="nucleotide sequence ID" value="NZ_CP021376.1"/>
</dbReference>
<evidence type="ECO:0000313" key="2">
    <source>
        <dbReference type="Proteomes" id="UP000243793"/>
    </source>
</evidence>